<proteinExistence type="predicted"/>
<dbReference type="EMBL" id="MNCJ02000318">
    <property type="protein sequence ID" value="KAF5813373.1"/>
    <property type="molecule type" value="Genomic_DNA"/>
</dbReference>
<organism evidence="1 2">
    <name type="scientific">Helianthus annuus</name>
    <name type="common">Common sunflower</name>
    <dbReference type="NCBI Taxonomy" id="4232"/>
    <lineage>
        <taxon>Eukaryota</taxon>
        <taxon>Viridiplantae</taxon>
        <taxon>Streptophyta</taxon>
        <taxon>Embryophyta</taxon>
        <taxon>Tracheophyta</taxon>
        <taxon>Spermatophyta</taxon>
        <taxon>Magnoliopsida</taxon>
        <taxon>eudicotyledons</taxon>
        <taxon>Gunneridae</taxon>
        <taxon>Pentapetalae</taxon>
        <taxon>asterids</taxon>
        <taxon>campanulids</taxon>
        <taxon>Asterales</taxon>
        <taxon>Asteraceae</taxon>
        <taxon>Asteroideae</taxon>
        <taxon>Heliantheae alliance</taxon>
        <taxon>Heliantheae</taxon>
        <taxon>Helianthus</taxon>
    </lineage>
</organism>
<gene>
    <name evidence="1" type="ORF">HanXRQr2_Chr03g0097561</name>
</gene>
<evidence type="ECO:0000313" key="1">
    <source>
        <dbReference type="EMBL" id="KAF5813373.1"/>
    </source>
</evidence>
<comment type="caution">
    <text evidence="1">The sequence shown here is derived from an EMBL/GenBank/DDBJ whole genome shotgun (WGS) entry which is preliminary data.</text>
</comment>
<protein>
    <submittedName>
        <fullName evidence="1">Uncharacterized protein</fullName>
    </submittedName>
</protein>
<evidence type="ECO:0000313" key="2">
    <source>
        <dbReference type="Proteomes" id="UP000215914"/>
    </source>
</evidence>
<keyword evidence="2" id="KW-1185">Reference proteome</keyword>
<accession>A0A9K3JDC9</accession>
<name>A0A9K3JDC9_HELAN</name>
<reference evidence="1" key="1">
    <citation type="journal article" date="2017" name="Nature">
        <title>The sunflower genome provides insights into oil metabolism, flowering and Asterid evolution.</title>
        <authorList>
            <person name="Badouin H."/>
            <person name="Gouzy J."/>
            <person name="Grassa C.J."/>
            <person name="Murat F."/>
            <person name="Staton S.E."/>
            <person name="Cottret L."/>
            <person name="Lelandais-Briere C."/>
            <person name="Owens G.L."/>
            <person name="Carrere S."/>
            <person name="Mayjonade B."/>
            <person name="Legrand L."/>
            <person name="Gill N."/>
            <person name="Kane N.C."/>
            <person name="Bowers J.E."/>
            <person name="Hubner S."/>
            <person name="Bellec A."/>
            <person name="Berard A."/>
            <person name="Berges H."/>
            <person name="Blanchet N."/>
            <person name="Boniface M.C."/>
            <person name="Brunel D."/>
            <person name="Catrice O."/>
            <person name="Chaidir N."/>
            <person name="Claudel C."/>
            <person name="Donnadieu C."/>
            <person name="Faraut T."/>
            <person name="Fievet G."/>
            <person name="Helmstetter N."/>
            <person name="King M."/>
            <person name="Knapp S.J."/>
            <person name="Lai Z."/>
            <person name="Le Paslier M.C."/>
            <person name="Lippi Y."/>
            <person name="Lorenzon L."/>
            <person name="Mandel J.R."/>
            <person name="Marage G."/>
            <person name="Marchand G."/>
            <person name="Marquand E."/>
            <person name="Bret-Mestries E."/>
            <person name="Morien E."/>
            <person name="Nambeesan S."/>
            <person name="Nguyen T."/>
            <person name="Pegot-Espagnet P."/>
            <person name="Pouilly N."/>
            <person name="Raftis F."/>
            <person name="Sallet E."/>
            <person name="Schiex T."/>
            <person name="Thomas J."/>
            <person name="Vandecasteele C."/>
            <person name="Vares D."/>
            <person name="Vear F."/>
            <person name="Vautrin S."/>
            <person name="Crespi M."/>
            <person name="Mangin B."/>
            <person name="Burke J.M."/>
            <person name="Salse J."/>
            <person name="Munos S."/>
            <person name="Vincourt P."/>
            <person name="Rieseberg L.H."/>
            <person name="Langlade N.B."/>
        </authorList>
    </citation>
    <scope>NUCLEOTIDE SEQUENCE</scope>
    <source>
        <tissue evidence="1">Leaves</tissue>
    </source>
</reference>
<reference evidence="1" key="2">
    <citation type="submission" date="2020-06" db="EMBL/GenBank/DDBJ databases">
        <title>Helianthus annuus Genome sequencing and assembly Release 2.</title>
        <authorList>
            <person name="Gouzy J."/>
            <person name="Langlade N."/>
            <person name="Munos S."/>
        </authorList>
    </citation>
    <scope>NUCLEOTIDE SEQUENCE</scope>
    <source>
        <tissue evidence="1">Leaves</tissue>
    </source>
</reference>
<dbReference type="AlphaFoldDB" id="A0A9K3JDC9"/>
<dbReference type="Gramene" id="mRNA:HanXRQr2_Chr03g0097561">
    <property type="protein sequence ID" value="CDS:HanXRQr2_Chr03g0097561.1"/>
    <property type="gene ID" value="HanXRQr2_Chr03g0097561"/>
</dbReference>
<dbReference type="Proteomes" id="UP000215914">
    <property type="component" value="Unassembled WGS sequence"/>
</dbReference>
<sequence>MDARGDVAVRGGQPNRMTMHDISSLLFLANASVVRRLAAAKGSLMDFTISTASVLLITCIKTFTYQWVNLGCVFLSNKSKSLDSQFIFNA</sequence>